<dbReference type="AlphaFoldDB" id="A0A0E9SD83"/>
<reference evidence="1" key="2">
    <citation type="journal article" date="2015" name="Fish Shellfish Immunol.">
        <title>Early steps in the European eel (Anguilla anguilla)-Vibrio vulnificus interaction in the gills: Role of the RtxA13 toxin.</title>
        <authorList>
            <person name="Callol A."/>
            <person name="Pajuelo D."/>
            <person name="Ebbesson L."/>
            <person name="Teles M."/>
            <person name="MacKenzie S."/>
            <person name="Amaro C."/>
        </authorList>
    </citation>
    <scope>NUCLEOTIDE SEQUENCE</scope>
</reference>
<evidence type="ECO:0000313" key="1">
    <source>
        <dbReference type="EMBL" id="JAH39212.1"/>
    </source>
</evidence>
<reference evidence="1" key="1">
    <citation type="submission" date="2014-11" db="EMBL/GenBank/DDBJ databases">
        <authorList>
            <person name="Amaro Gonzalez C."/>
        </authorList>
    </citation>
    <scope>NUCLEOTIDE SEQUENCE</scope>
</reference>
<name>A0A0E9SD83_ANGAN</name>
<proteinExistence type="predicted"/>
<protein>
    <submittedName>
        <fullName evidence="1">Uncharacterized protein</fullName>
    </submittedName>
</protein>
<organism evidence="1">
    <name type="scientific">Anguilla anguilla</name>
    <name type="common">European freshwater eel</name>
    <name type="synonym">Muraena anguilla</name>
    <dbReference type="NCBI Taxonomy" id="7936"/>
    <lineage>
        <taxon>Eukaryota</taxon>
        <taxon>Metazoa</taxon>
        <taxon>Chordata</taxon>
        <taxon>Craniata</taxon>
        <taxon>Vertebrata</taxon>
        <taxon>Euteleostomi</taxon>
        <taxon>Actinopterygii</taxon>
        <taxon>Neopterygii</taxon>
        <taxon>Teleostei</taxon>
        <taxon>Anguilliformes</taxon>
        <taxon>Anguillidae</taxon>
        <taxon>Anguilla</taxon>
    </lineage>
</organism>
<accession>A0A0E9SD83</accession>
<dbReference type="EMBL" id="GBXM01069365">
    <property type="protein sequence ID" value="JAH39212.1"/>
    <property type="molecule type" value="Transcribed_RNA"/>
</dbReference>
<sequence>METMRKMLQNSLSLLCFSNQNHHLEE</sequence>